<dbReference type="Pfam" id="PF22061">
    <property type="entry name" value="CSN7_HB_subdom"/>
    <property type="match status" value="1"/>
</dbReference>
<evidence type="ECO:0000259" key="4">
    <source>
        <dbReference type="PROSITE" id="PS50250"/>
    </source>
</evidence>
<evidence type="ECO:0000256" key="3">
    <source>
        <dbReference type="SAM" id="Coils"/>
    </source>
</evidence>
<name>A0A835WPZ0_9CHLO</name>
<dbReference type="EMBL" id="JAEHOD010000007">
    <property type="protein sequence ID" value="KAG2451919.1"/>
    <property type="molecule type" value="Genomic_DNA"/>
</dbReference>
<dbReference type="AlphaFoldDB" id="A0A835WPZ0"/>
<dbReference type="OrthoDB" id="10265275at2759"/>
<dbReference type="SMART" id="SM00088">
    <property type="entry name" value="PINT"/>
    <property type="match status" value="1"/>
</dbReference>
<keyword evidence="2" id="KW-0736">Signalosome</keyword>
<comment type="caution">
    <text evidence="5">The sequence shown here is derived from an EMBL/GenBank/DDBJ whole genome shotgun (WGS) entry which is preliminary data.</text>
</comment>
<dbReference type="PANTHER" id="PTHR15350:SF5">
    <property type="entry name" value="COP9 SIGNALOSOME COMPLEX SUBUNIT 7"/>
    <property type="match status" value="1"/>
</dbReference>
<keyword evidence="6" id="KW-1185">Reference proteome</keyword>
<evidence type="ECO:0000256" key="2">
    <source>
        <dbReference type="ARBA" id="ARBA00022790"/>
    </source>
</evidence>
<accession>A0A835WPZ0</accession>
<comment type="similarity">
    <text evidence="1">Belongs to the CSN7/EIF3M family. CSN7 subfamily.</text>
</comment>
<sequence>MDQDAKIQQYVLLAKGLRGRGLTDLIAKATADPAVFGFGELLDVASVKELQGTDLAPHNALLQLFAYGTWSEYQANASSLPPLNEAQTLKLKQLTVASLAATEKVLPYSRLQSALSISGLRELEDFLINHCFYAGVITAGKLDQKQACLQVYDVIGRDVRPEDLPEITARMARWIASGDELLRAIEARVNYATATADAARQHREELDARIEEVKRNIKAEARANDALMDEGGLMMGAMDMMDEDRVGTAGLGDHYGGSRADREERMMMGMGMAGGARGERAAGRPKSRRR</sequence>
<dbReference type="GO" id="GO:0008180">
    <property type="term" value="C:COP9 signalosome"/>
    <property type="evidence" value="ECO:0007669"/>
    <property type="project" value="UniProtKB-KW"/>
</dbReference>
<dbReference type="PROSITE" id="PS50250">
    <property type="entry name" value="PCI"/>
    <property type="match status" value="1"/>
</dbReference>
<protein>
    <recommendedName>
        <fullName evidence="4">PCI domain-containing protein</fullName>
    </recommendedName>
</protein>
<dbReference type="PANTHER" id="PTHR15350">
    <property type="entry name" value="COP9 SIGNALOSOME COMPLEX SUBUNIT 7/DENDRITIC CELL PROTEIN GA17"/>
    <property type="match status" value="1"/>
</dbReference>
<organism evidence="5 6">
    <name type="scientific">Chlamydomonas schloesseri</name>
    <dbReference type="NCBI Taxonomy" id="2026947"/>
    <lineage>
        <taxon>Eukaryota</taxon>
        <taxon>Viridiplantae</taxon>
        <taxon>Chlorophyta</taxon>
        <taxon>core chlorophytes</taxon>
        <taxon>Chlorophyceae</taxon>
        <taxon>CS clade</taxon>
        <taxon>Chlamydomonadales</taxon>
        <taxon>Chlamydomonadaceae</taxon>
        <taxon>Chlamydomonas</taxon>
    </lineage>
</organism>
<dbReference type="InterPro" id="IPR045237">
    <property type="entry name" value="COPS7/eIF3m"/>
</dbReference>
<keyword evidence="3" id="KW-0175">Coiled coil</keyword>
<feature type="coiled-coil region" evidence="3">
    <location>
        <begin position="196"/>
        <end position="230"/>
    </location>
</feature>
<proteinExistence type="inferred from homology"/>
<reference evidence="5" key="1">
    <citation type="journal article" date="2020" name="bioRxiv">
        <title>Comparative genomics of Chlamydomonas.</title>
        <authorList>
            <person name="Craig R.J."/>
            <person name="Hasan A.R."/>
            <person name="Ness R.W."/>
            <person name="Keightley P.D."/>
        </authorList>
    </citation>
    <scope>NUCLEOTIDE SEQUENCE</scope>
    <source>
        <strain evidence="5">CCAP 11/173</strain>
    </source>
</reference>
<dbReference type="InterPro" id="IPR000717">
    <property type="entry name" value="PCI_dom"/>
</dbReference>
<dbReference type="Proteomes" id="UP000613740">
    <property type="component" value="Unassembled WGS sequence"/>
</dbReference>
<feature type="domain" description="PCI" evidence="4">
    <location>
        <begin position="1"/>
        <end position="160"/>
    </location>
</feature>
<evidence type="ECO:0000313" key="5">
    <source>
        <dbReference type="EMBL" id="KAG2451919.1"/>
    </source>
</evidence>
<evidence type="ECO:0000256" key="1">
    <source>
        <dbReference type="ARBA" id="ARBA00008482"/>
    </source>
</evidence>
<evidence type="ECO:0000313" key="6">
    <source>
        <dbReference type="Proteomes" id="UP000613740"/>
    </source>
</evidence>
<gene>
    <name evidence="5" type="ORF">HYH02_003694</name>
</gene>